<organism evidence="2 3">
    <name type="scientific">Thecamonas trahens ATCC 50062</name>
    <dbReference type="NCBI Taxonomy" id="461836"/>
    <lineage>
        <taxon>Eukaryota</taxon>
        <taxon>Apusozoa</taxon>
        <taxon>Apusomonadida</taxon>
        <taxon>Apusomonadidae</taxon>
        <taxon>Thecamonas</taxon>
    </lineage>
</organism>
<evidence type="ECO:0000313" key="2">
    <source>
        <dbReference type="EMBL" id="KNC48699.1"/>
    </source>
</evidence>
<evidence type="ECO:0000313" key="3">
    <source>
        <dbReference type="Proteomes" id="UP000054408"/>
    </source>
</evidence>
<sequence length="509" mass="53266">MQTAGRPSGGLAGNDETIRSLTAKGVQWYCLAPPARVGAVVRRAAHHFEGLMLPRVVWHRNRKRGRCSTRVYSCAGKSSKCPAVLRITYFDMRKDGTVCANPTTHPPSRGACMSDLARPPVDPLTRFMAEAGVPTASAAGGSRAVITAPPSAEPSPTNEGESEVAGSGKPRKRRNRAAERRKGLLDYILTNYPHAVEETPTGCIVFLLVHFYGGHNHPLNPDSRSNLELAAEPPLSLPPLPNSAETVADASRKRRNSAESSEEDSARATKRGRTLAADATTPTMGSRGGSAATTNAGSGDERGPATPATLADVRAISERLESLEALIRNLCDRVSLVTSMNLTSSASFGTMPIGTVSGSVAGPSTVPLAMPPSFSNLVTPPVTAHFDWPMPPRFSSRSRSKSVGVGTAVDFMASGSLTRPLQVSTATDHGSVHTTSTATQASAGLSLSVAVDTDDLFPLDMWGVSSGVQSSASSATSRPRMMMISDVSPSDHVPPVIPAPGSAPAAHHA</sequence>
<dbReference type="GeneID" id="25560284"/>
<feature type="compositionally biased region" description="Low complexity" evidence="1">
    <location>
        <begin position="289"/>
        <end position="298"/>
    </location>
</feature>
<evidence type="ECO:0000256" key="1">
    <source>
        <dbReference type="SAM" id="MobiDB-lite"/>
    </source>
</evidence>
<protein>
    <submittedName>
        <fullName evidence="2">Uncharacterized protein</fullName>
    </submittedName>
</protein>
<gene>
    <name evidence="2" type="ORF">AMSG_00476</name>
</gene>
<feature type="region of interest" description="Disordered" evidence="1">
    <location>
        <begin position="489"/>
        <end position="509"/>
    </location>
</feature>
<dbReference type="Proteomes" id="UP000054408">
    <property type="component" value="Unassembled WGS sequence"/>
</dbReference>
<feature type="region of interest" description="Disordered" evidence="1">
    <location>
        <begin position="232"/>
        <end position="306"/>
    </location>
</feature>
<proteinExistence type="predicted"/>
<feature type="region of interest" description="Disordered" evidence="1">
    <location>
        <begin position="138"/>
        <end position="178"/>
    </location>
</feature>
<reference evidence="2 3" key="1">
    <citation type="submission" date="2010-05" db="EMBL/GenBank/DDBJ databases">
        <title>The Genome Sequence of Thecamonas trahens ATCC 50062.</title>
        <authorList>
            <consortium name="The Broad Institute Genome Sequencing Platform"/>
            <person name="Russ C."/>
            <person name="Cuomo C."/>
            <person name="Shea T."/>
            <person name="Young S.K."/>
            <person name="Zeng Q."/>
            <person name="Koehrsen M."/>
            <person name="Haas B."/>
            <person name="Borodovsky M."/>
            <person name="Guigo R."/>
            <person name="Alvarado L."/>
            <person name="Berlin A."/>
            <person name="Bochicchio J."/>
            <person name="Borenstein D."/>
            <person name="Chapman S."/>
            <person name="Chen Z."/>
            <person name="Freedman E."/>
            <person name="Gellesch M."/>
            <person name="Goldberg J."/>
            <person name="Griggs A."/>
            <person name="Gujja S."/>
            <person name="Heilman E."/>
            <person name="Heiman D."/>
            <person name="Hepburn T."/>
            <person name="Howarth C."/>
            <person name="Jen D."/>
            <person name="Larson L."/>
            <person name="Mehta T."/>
            <person name="Park D."/>
            <person name="Pearson M."/>
            <person name="Roberts A."/>
            <person name="Saif S."/>
            <person name="Shenoy N."/>
            <person name="Sisk P."/>
            <person name="Stolte C."/>
            <person name="Sykes S."/>
            <person name="Thomson T."/>
            <person name="Walk T."/>
            <person name="White J."/>
            <person name="Yandava C."/>
            <person name="Burger G."/>
            <person name="Gray M.W."/>
            <person name="Holland P.W.H."/>
            <person name="King N."/>
            <person name="Lang F.B.F."/>
            <person name="Roger A.J."/>
            <person name="Ruiz-Trillo I."/>
            <person name="Lander E."/>
            <person name="Nusbaum C."/>
        </authorList>
    </citation>
    <scope>NUCLEOTIDE SEQUENCE [LARGE SCALE GENOMIC DNA]</scope>
    <source>
        <strain evidence="2 3">ATCC 50062</strain>
    </source>
</reference>
<dbReference type="RefSeq" id="XP_013762755.1">
    <property type="nucleotide sequence ID" value="XM_013907301.1"/>
</dbReference>
<dbReference type="EMBL" id="GL349434">
    <property type="protein sequence ID" value="KNC48699.1"/>
    <property type="molecule type" value="Genomic_DNA"/>
</dbReference>
<keyword evidence="3" id="KW-1185">Reference proteome</keyword>
<dbReference type="AlphaFoldDB" id="A0A0L0D8M3"/>
<feature type="compositionally biased region" description="Low complexity" evidence="1">
    <location>
        <begin position="499"/>
        <end position="509"/>
    </location>
</feature>
<accession>A0A0L0D8M3</accession>
<name>A0A0L0D8M3_THETB</name>